<dbReference type="Proteomes" id="UP000788993">
    <property type="component" value="Unassembled WGS sequence"/>
</dbReference>
<accession>A0A9P8NZZ4</accession>
<keyword evidence="2" id="KW-1185">Reference proteome</keyword>
<evidence type="ECO:0000313" key="1">
    <source>
        <dbReference type="EMBL" id="KAH3663043.1"/>
    </source>
</evidence>
<protein>
    <submittedName>
        <fullName evidence="1">Uncharacterized protein</fullName>
    </submittedName>
</protein>
<dbReference type="AlphaFoldDB" id="A0A9P8NZZ4"/>
<sequence length="131" mass="13699">MTVVISFTPNMVVRDSTASKSISGDTHALEISAQATFAMLDASALFSSRHFLISSIDVGSFGSLCIKEPAGNSSSISPPTDLGKSVLGGLTFKIDRGSQGSLIGDEAIGDLSTLLENKTFLSDPVWLPFLS</sequence>
<name>A0A9P8NZZ4_9ASCO</name>
<proteinExistence type="predicted"/>
<comment type="caution">
    <text evidence="1">The sequence shown here is derived from an EMBL/GenBank/DDBJ whole genome shotgun (WGS) entry which is preliminary data.</text>
</comment>
<evidence type="ECO:0000313" key="2">
    <source>
        <dbReference type="Proteomes" id="UP000788993"/>
    </source>
</evidence>
<reference evidence="1" key="2">
    <citation type="submission" date="2021-01" db="EMBL/GenBank/DDBJ databases">
        <authorList>
            <person name="Schikora-Tamarit M.A."/>
        </authorList>
    </citation>
    <scope>NUCLEOTIDE SEQUENCE</scope>
    <source>
        <strain evidence="1">NCAIM Y.01608</strain>
    </source>
</reference>
<gene>
    <name evidence="1" type="ORF">OGATHE_004619</name>
</gene>
<reference evidence="1" key="1">
    <citation type="journal article" date="2021" name="Open Biol.">
        <title>Shared evolutionary footprints suggest mitochondrial oxidative damage underlies multiple complex I losses in fungi.</title>
        <authorList>
            <person name="Schikora-Tamarit M.A."/>
            <person name="Marcet-Houben M."/>
            <person name="Nosek J."/>
            <person name="Gabaldon T."/>
        </authorList>
    </citation>
    <scope>NUCLEOTIDE SEQUENCE</scope>
    <source>
        <strain evidence="1">NCAIM Y.01608</strain>
    </source>
</reference>
<dbReference type="EMBL" id="JAEUBD010001266">
    <property type="protein sequence ID" value="KAH3663043.1"/>
    <property type="molecule type" value="Genomic_DNA"/>
</dbReference>
<organism evidence="1 2">
    <name type="scientific">Ogataea polymorpha</name>
    <dbReference type="NCBI Taxonomy" id="460523"/>
    <lineage>
        <taxon>Eukaryota</taxon>
        <taxon>Fungi</taxon>
        <taxon>Dikarya</taxon>
        <taxon>Ascomycota</taxon>
        <taxon>Saccharomycotina</taxon>
        <taxon>Pichiomycetes</taxon>
        <taxon>Pichiales</taxon>
        <taxon>Pichiaceae</taxon>
        <taxon>Ogataea</taxon>
    </lineage>
</organism>